<dbReference type="EMBL" id="FLUM01000001">
    <property type="protein sequence ID" value="SBV97181.1"/>
    <property type="molecule type" value="Genomic_DNA"/>
</dbReference>
<protein>
    <submittedName>
        <fullName evidence="1">Uncharacterized protein</fullName>
    </submittedName>
</protein>
<proteinExistence type="predicted"/>
<sequence length="40" mass="4746">MLNSKNAIGRIAINNDILYYKSQFLGIYIDKRKNEFCMVF</sequence>
<accession>A0A212JCM3</accession>
<gene>
    <name evidence="1" type="ORF">KL86DYS1_11842</name>
</gene>
<organism evidence="1">
    <name type="scientific">uncultured Dysgonomonas sp</name>
    <dbReference type="NCBI Taxonomy" id="206096"/>
    <lineage>
        <taxon>Bacteria</taxon>
        <taxon>Pseudomonadati</taxon>
        <taxon>Bacteroidota</taxon>
        <taxon>Bacteroidia</taxon>
        <taxon>Bacteroidales</taxon>
        <taxon>Dysgonomonadaceae</taxon>
        <taxon>Dysgonomonas</taxon>
        <taxon>environmental samples</taxon>
    </lineage>
</organism>
<name>A0A212JCM3_9BACT</name>
<evidence type="ECO:0000313" key="1">
    <source>
        <dbReference type="EMBL" id="SBV97181.1"/>
    </source>
</evidence>
<reference evidence="1" key="1">
    <citation type="submission" date="2016-04" db="EMBL/GenBank/DDBJ databases">
        <authorList>
            <person name="Evans L.H."/>
            <person name="Alamgir A."/>
            <person name="Owens N."/>
            <person name="Weber N.D."/>
            <person name="Virtaneva K."/>
            <person name="Barbian K."/>
            <person name="Babar A."/>
            <person name="Rosenke K."/>
        </authorList>
    </citation>
    <scope>NUCLEOTIDE SEQUENCE</scope>
    <source>
        <strain evidence="1">86-1</strain>
    </source>
</reference>
<dbReference type="AlphaFoldDB" id="A0A212JCM3"/>